<evidence type="ECO:0008006" key="4">
    <source>
        <dbReference type="Google" id="ProtNLM"/>
    </source>
</evidence>
<proteinExistence type="predicted"/>
<evidence type="ECO:0000313" key="2">
    <source>
        <dbReference type="EMBL" id="KXA91977.1"/>
    </source>
</evidence>
<dbReference type="InterPro" id="IPR047655">
    <property type="entry name" value="Transpos_IS630-like"/>
</dbReference>
<dbReference type="NCBIfam" id="NF033545">
    <property type="entry name" value="transpos_IS630"/>
    <property type="match status" value="1"/>
</dbReference>
<protein>
    <recommendedName>
        <fullName evidence="4">Winged helix-turn helix domain-containing protein</fullName>
    </recommendedName>
</protein>
<sequence>MSKKKILHREVPVENLKELRGKVDDPRVRDRITAVIMEERGYERREMADILSVHRETVRLWIKRFDESGIEGLWDKERPGRPSKLTESEKEQLREDLEKSPQEFGYESEVWSTKMVLDHLLNEYEVEYHPRYIQRFLRSLGFELKKPRPEHYRVSEEDREKYYRLIEDVKGGRP</sequence>
<evidence type="ECO:0000313" key="3">
    <source>
        <dbReference type="Proteomes" id="UP000070373"/>
    </source>
</evidence>
<dbReference type="AlphaFoldDB" id="A0A133UCS9"/>
<keyword evidence="3" id="KW-1185">Reference proteome</keyword>
<dbReference type="InterPro" id="IPR009057">
    <property type="entry name" value="Homeodomain-like_sf"/>
</dbReference>
<feature type="region of interest" description="Disordered" evidence="1">
    <location>
        <begin position="73"/>
        <end position="101"/>
    </location>
</feature>
<dbReference type="SUPFAM" id="SSF46689">
    <property type="entry name" value="Homeodomain-like"/>
    <property type="match status" value="1"/>
</dbReference>
<gene>
    <name evidence="2" type="ORF">AKJ64_04270</name>
</gene>
<comment type="caution">
    <text evidence="2">The sequence shown here is derived from an EMBL/GenBank/DDBJ whole genome shotgun (WGS) entry which is preliminary data.</text>
</comment>
<dbReference type="EMBL" id="LHXN01000090">
    <property type="protein sequence ID" value="KXA91977.1"/>
    <property type="molecule type" value="Genomic_DNA"/>
</dbReference>
<dbReference type="Proteomes" id="UP000070373">
    <property type="component" value="Unassembled WGS sequence"/>
</dbReference>
<name>A0A133UCS9_9EURY</name>
<dbReference type="Pfam" id="PF13565">
    <property type="entry name" value="HTH_32"/>
    <property type="match status" value="1"/>
</dbReference>
<accession>A0A133UCS9</accession>
<reference evidence="2 3" key="1">
    <citation type="journal article" date="2016" name="Sci. Rep.">
        <title>Metabolic traits of an uncultured archaeal lineage -MSBL1- from brine pools of the Red Sea.</title>
        <authorList>
            <person name="Mwirichia R."/>
            <person name="Alam I."/>
            <person name="Rashid M."/>
            <person name="Vinu M."/>
            <person name="Ba-Alawi W."/>
            <person name="Anthony Kamau A."/>
            <person name="Kamanda Ngugi D."/>
            <person name="Goker M."/>
            <person name="Klenk H.P."/>
            <person name="Bajic V."/>
            <person name="Stingl U."/>
        </authorList>
    </citation>
    <scope>NUCLEOTIDE SEQUENCE [LARGE SCALE GENOMIC DNA]</scope>
    <source>
        <strain evidence="2">SCGC-AAA259E17</strain>
    </source>
</reference>
<organism evidence="2 3">
    <name type="scientific">candidate division MSBL1 archaeon SCGC-AAA259E17</name>
    <dbReference type="NCBI Taxonomy" id="1698263"/>
    <lineage>
        <taxon>Archaea</taxon>
        <taxon>Methanobacteriati</taxon>
        <taxon>Methanobacteriota</taxon>
        <taxon>candidate division MSBL1</taxon>
    </lineage>
</organism>
<evidence type="ECO:0000256" key="1">
    <source>
        <dbReference type="SAM" id="MobiDB-lite"/>
    </source>
</evidence>